<evidence type="ECO:0000256" key="1">
    <source>
        <dbReference type="ARBA" id="ARBA00004123"/>
    </source>
</evidence>
<evidence type="ECO:0000259" key="4">
    <source>
        <dbReference type="Pfam" id="PF00170"/>
    </source>
</evidence>
<keyword evidence="6" id="KW-1185">Reference proteome</keyword>
<dbReference type="PANTHER" id="PTHR40621">
    <property type="entry name" value="TRANSCRIPTION FACTOR KAPC-RELATED"/>
    <property type="match status" value="1"/>
</dbReference>
<dbReference type="Proteomes" id="UP001153678">
    <property type="component" value="Unassembled WGS sequence"/>
</dbReference>
<dbReference type="Gene3D" id="1.20.5.170">
    <property type="match status" value="1"/>
</dbReference>
<dbReference type="GO" id="GO:0001228">
    <property type="term" value="F:DNA-binding transcription activator activity, RNA polymerase II-specific"/>
    <property type="evidence" value="ECO:0007669"/>
    <property type="project" value="TreeGrafter"/>
</dbReference>
<dbReference type="InterPro" id="IPR004827">
    <property type="entry name" value="bZIP"/>
</dbReference>
<proteinExistence type="predicted"/>
<keyword evidence="3" id="KW-0175">Coiled coil</keyword>
<dbReference type="SUPFAM" id="SSF57959">
    <property type="entry name" value="Leucine zipper domain"/>
    <property type="match status" value="1"/>
</dbReference>
<comment type="subcellular location">
    <subcellularLocation>
        <location evidence="1">Nucleus</location>
    </subcellularLocation>
</comment>
<dbReference type="PANTHER" id="PTHR40621:SF6">
    <property type="entry name" value="AP-1-LIKE TRANSCRIPTION FACTOR YAP1-RELATED"/>
    <property type="match status" value="1"/>
</dbReference>
<evidence type="ECO:0000313" key="5">
    <source>
        <dbReference type="EMBL" id="CAI2184249.1"/>
    </source>
</evidence>
<feature type="coiled-coil region" evidence="3">
    <location>
        <begin position="83"/>
        <end position="124"/>
    </location>
</feature>
<dbReference type="GO" id="GO:0000976">
    <property type="term" value="F:transcription cis-regulatory region binding"/>
    <property type="evidence" value="ECO:0007669"/>
    <property type="project" value="InterPro"/>
</dbReference>
<name>A0A9W4SUZ7_9GLOM</name>
<dbReference type="AlphaFoldDB" id="A0A9W4SUZ7"/>
<accession>A0A9W4SUZ7</accession>
<evidence type="ECO:0000256" key="2">
    <source>
        <dbReference type="ARBA" id="ARBA00023242"/>
    </source>
</evidence>
<dbReference type="Pfam" id="PF00170">
    <property type="entry name" value="bZIP_1"/>
    <property type="match status" value="1"/>
</dbReference>
<dbReference type="GO" id="GO:0090575">
    <property type="term" value="C:RNA polymerase II transcription regulator complex"/>
    <property type="evidence" value="ECO:0007669"/>
    <property type="project" value="TreeGrafter"/>
</dbReference>
<keyword evidence="2" id="KW-0539">Nucleus</keyword>
<organism evidence="5 6">
    <name type="scientific">Funneliformis geosporum</name>
    <dbReference type="NCBI Taxonomy" id="1117311"/>
    <lineage>
        <taxon>Eukaryota</taxon>
        <taxon>Fungi</taxon>
        <taxon>Fungi incertae sedis</taxon>
        <taxon>Mucoromycota</taxon>
        <taxon>Glomeromycotina</taxon>
        <taxon>Glomeromycetes</taxon>
        <taxon>Glomerales</taxon>
        <taxon>Glomeraceae</taxon>
        <taxon>Funneliformis</taxon>
    </lineage>
</organism>
<dbReference type="InterPro" id="IPR046347">
    <property type="entry name" value="bZIP_sf"/>
</dbReference>
<dbReference type="EMBL" id="CAMKVN010003280">
    <property type="protein sequence ID" value="CAI2184249.1"/>
    <property type="molecule type" value="Genomic_DNA"/>
</dbReference>
<comment type="caution">
    <text evidence="5">The sequence shown here is derived from an EMBL/GenBank/DDBJ whole genome shotgun (WGS) entry which is preliminary data.</text>
</comment>
<protein>
    <submittedName>
        <fullName evidence="5">19844_t:CDS:1</fullName>
    </submittedName>
</protein>
<dbReference type="InterPro" id="IPR050936">
    <property type="entry name" value="AP-1-like"/>
</dbReference>
<evidence type="ECO:0000313" key="6">
    <source>
        <dbReference type="Proteomes" id="UP001153678"/>
    </source>
</evidence>
<sequence>MDVNKMLPKPHCSFSSFNTKSTNKWPSSLNIIPCQQTININPIGKPIPNKRGRKPLTTMPSTKKHIQNLANQRAFRQRRENYTKNLESKVSDLERLYNAAQNEIKSLRDEVEMLRKKLDSSRSTRNESMKNANIRDSDTRYGGIVGSAMYQAIIEDSQNECDAIMNDVNQTPNGIYIHQPTISYSEQQPQFNQIKVVRQLNQFKENNLSLTYKRKPGSFPNTSNSNSIESVDEIIHSPLFCDPKDSNICFGEPVNGDLGLNGAKISQIPTIDSMGKYIFGQKTSISHYSSQRANESWQIRDHPFFNPPPTVTTTVGSSFTQHHPLNLKWILREEQNID</sequence>
<gene>
    <name evidence="5" type="ORF">FWILDA_LOCUS11485</name>
</gene>
<evidence type="ECO:0000256" key="3">
    <source>
        <dbReference type="SAM" id="Coils"/>
    </source>
</evidence>
<feature type="domain" description="BZIP" evidence="4">
    <location>
        <begin position="62"/>
        <end position="118"/>
    </location>
</feature>
<dbReference type="OrthoDB" id="2593073at2759"/>
<reference evidence="5" key="1">
    <citation type="submission" date="2022-08" db="EMBL/GenBank/DDBJ databases">
        <authorList>
            <person name="Kallberg Y."/>
            <person name="Tangrot J."/>
            <person name="Rosling A."/>
        </authorList>
    </citation>
    <scope>NUCLEOTIDE SEQUENCE</scope>
    <source>
        <strain evidence="5">Wild A</strain>
    </source>
</reference>
<dbReference type="CDD" id="cd14688">
    <property type="entry name" value="bZIP_YAP"/>
    <property type="match status" value="1"/>
</dbReference>